<dbReference type="InterPro" id="IPR040976">
    <property type="entry name" value="Pkinase_fungal"/>
</dbReference>
<evidence type="ECO:0000256" key="1">
    <source>
        <dbReference type="SAM" id="MobiDB-lite"/>
    </source>
</evidence>
<organism evidence="3 4">
    <name type="scientific">Exidia glandulosa HHB12029</name>
    <dbReference type="NCBI Taxonomy" id="1314781"/>
    <lineage>
        <taxon>Eukaryota</taxon>
        <taxon>Fungi</taxon>
        <taxon>Dikarya</taxon>
        <taxon>Basidiomycota</taxon>
        <taxon>Agaricomycotina</taxon>
        <taxon>Agaricomycetes</taxon>
        <taxon>Auriculariales</taxon>
        <taxon>Exidiaceae</taxon>
        <taxon>Exidia</taxon>
    </lineage>
</organism>
<dbReference type="PANTHER" id="PTHR38248">
    <property type="entry name" value="FUNK1 6"/>
    <property type="match status" value="1"/>
</dbReference>
<dbReference type="InParanoid" id="A0A165AVV9"/>
<name>A0A165AVV9_EXIGL</name>
<proteinExistence type="predicted"/>
<reference evidence="3 4" key="1">
    <citation type="journal article" date="2016" name="Mol. Biol. Evol.">
        <title>Comparative Genomics of Early-Diverging Mushroom-Forming Fungi Provides Insights into the Origins of Lignocellulose Decay Capabilities.</title>
        <authorList>
            <person name="Nagy L.G."/>
            <person name="Riley R."/>
            <person name="Tritt A."/>
            <person name="Adam C."/>
            <person name="Daum C."/>
            <person name="Floudas D."/>
            <person name="Sun H."/>
            <person name="Yadav J.S."/>
            <person name="Pangilinan J."/>
            <person name="Larsson K.H."/>
            <person name="Matsuura K."/>
            <person name="Barry K."/>
            <person name="Labutti K."/>
            <person name="Kuo R."/>
            <person name="Ohm R.A."/>
            <person name="Bhattacharya S.S."/>
            <person name="Shirouzu T."/>
            <person name="Yoshinaga Y."/>
            <person name="Martin F.M."/>
            <person name="Grigoriev I.V."/>
            <person name="Hibbett D.S."/>
        </authorList>
    </citation>
    <scope>NUCLEOTIDE SEQUENCE [LARGE SCALE GENOMIC DNA]</scope>
    <source>
        <strain evidence="3 4">HHB12029</strain>
    </source>
</reference>
<feature type="region of interest" description="Disordered" evidence="1">
    <location>
        <begin position="762"/>
        <end position="827"/>
    </location>
</feature>
<feature type="domain" description="Fungal-type protein kinase" evidence="2">
    <location>
        <begin position="372"/>
        <end position="599"/>
    </location>
</feature>
<evidence type="ECO:0000259" key="2">
    <source>
        <dbReference type="Pfam" id="PF17667"/>
    </source>
</evidence>
<feature type="compositionally biased region" description="Polar residues" evidence="1">
    <location>
        <begin position="1"/>
        <end position="17"/>
    </location>
</feature>
<feature type="compositionally biased region" description="Basic residues" evidence="1">
    <location>
        <begin position="795"/>
        <end position="809"/>
    </location>
</feature>
<accession>A0A165AVV9</accession>
<dbReference type="InterPro" id="IPR011009">
    <property type="entry name" value="Kinase-like_dom_sf"/>
</dbReference>
<dbReference type="SUPFAM" id="SSF56112">
    <property type="entry name" value="Protein kinase-like (PK-like)"/>
    <property type="match status" value="1"/>
</dbReference>
<dbReference type="EMBL" id="KV426616">
    <property type="protein sequence ID" value="KZV79453.1"/>
    <property type="molecule type" value="Genomic_DNA"/>
</dbReference>
<dbReference type="PANTHER" id="PTHR38248:SF2">
    <property type="entry name" value="FUNK1 11"/>
    <property type="match status" value="1"/>
</dbReference>
<dbReference type="Proteomes" id="UP000077266">
    <property type="component" value="Unassembled WGS sequence"/>
</dbReference>
<dbReference type="AlphaFoldDB" id="A0A165AVV9"/>
<feature type="region of interest" description="Disordered" evidence="1">
    <location>
        <begin position="1"/>
        <end position="22"/>
    </location>
</feature>
<sequence>MPEGVNSTPYRPTQYSNRAGMPAGAKHAVDDKEIVAYVEDAYIANVKSALELSHAGLWDAIVASDDVTAAHGGFRGIAVDDEKRHYFPATVLLNEISLAYATNTNPSTSPDDRVVLYLSPSDHLLTGDYLCIRAKPDFFATVATRRELEAWLVAARVKLATALSLDNKGPLQPPDSPPLQVFPQGIGAGEGKPRDSKSAGQFKYYMAALKRYRPDLDTVHGFQINRGKVYLSTMSPGGLVTSKKEDRSVLSTWIAHIALLYKADSQRDTRFSLPTPTPHFTRYTVTLSADKSLGLAPVYISSRCPGRCTWAAFEVPDPDDATSYAGKPSTGFLKSSYQDASKTKKETQYLDIAHKGTWLPGLVRHWPVAQVGDVIPETREEYVKRQKEIVHLASLGDPLNKCTSVLHLLKVFYDAIETHFRLYKERGVIHRDLSWFNILCNPWHDPKTTPEGGKSVQEDIPCIEQILTGDAAKEPCALLVDLDHSAGYEPGKRVATGARVRTGTPMFMACELSSSTKGLVYGDTSLKRLGRKLRAVEELGPVFERAFPGDDGTFMEKFQLVLKAEEERIETGVNVTTDPQTAHLPRHDMESVFWVLLWCLVRACPEGAAFEDVKDGDFSNWANGMLHHTIGNETSRWFQLNAAKGLGAMLHEDLAHFSTLIQDIAAYLVVPWALYKDMVDEDHVHTAIRRLLLAQIHALANDPSKDVRLNTMQPRVINLQNHTDYVSQPSRDYVSPWASAATGLSSLASAMAVQTGSGASAALDVPGSVHDGSGASAGRSKRSAPDGDTSAPTSKPKKKKTTSKKKRNAKAQDGPDAQSTPNSKLSAAARCESLWDSWLWFAIGRRGKAAADELESRPSAA</sequence>
<gene>
    <name evidence="3" type="ORF">EXIGLDRAFT_782324</name>
</gene>
<dbReference type="Pfam" id="PF17667">
    <property type="entry name" value="Pkinase_fungal"/>
    <property type="match status" value="1"/>
</dbReference>
<keyword evidence="4" id="KW-1185">Reference proteome</keyword>
<dbReference type="OrthoDB" id="5584477at2759"/>
<protein>
    <recommendedName>
        <fullName evidence="2">Fungal-type protein kinase domain-containing protein</fullName>
    </recommendedName>
</protein>
<evidence type="ECO:0000313" key="3">
    <source>
        <dbReference type="EMBL" id="KZV79453.1"/>
    </source>
</evidence>
<evidence type="ECO:0000313" key="4">
    <source>
        <dbReference type="Proteomes" id="UP000077266"/>
    </source>
</evidence>